<comment type="caution">
    <text evidence="1">The sequence shown here is derived from an EMBL/GenBank/DDBJ whole genome shotgun (WGS) entry which is preliminary data.</text>
</comment>
<sequence>MMSLPAFRSPESNDSTLLVSSRPSYANRAEFTWWCCGSPSTLTIAAFRPQHSTEGEQALSHHLDSPAARQDVRLDITDLYVFRGIVGTAFVLNVSHSLNGPAIPGFHPEGMYELKIDLDGDAVEEITYRFTFGEQDGTGGQHYTVRRIAGTDAADAFAVGTLAGEGGTGERLPGRNGERIWAGKAGDPFWIEPTVLRAVGHAVQYGTTITVDGWAPRTAVNACAGHTVYSIALELPDGELPASRRIGVWALSSLRTDAGGWRSINRAGLPMIHPLFAQFDERLGGDMNTGRPRDDRAMYGSALVKKITGIVAAHGTSEDPDGYARRLVSRLLPNVLPYYVGTPASFGFAEWNGRALTDNAPDVMFSIAANTPVALGIGKESVVEPPSASFPYVPAVPAVG</sequence>
<dbReference type="EMBL" id="BAABCM010000001">
    <property type="protein sequence ID" value="GAA3794180.1"/>
    <property type="molecule type" value="Genomic_DNA"/>
</dbReference>
<evidence type="ECO:0008006" key="3">
    <source>
        <dbReference type="Google" id="ProtNLM"/>
    </source>
</evidence>
<evidence type="ECO:0000313" key="2">
    <source>
        <dbReference type="Proteomes" id="UP001501624"/>
    </source>
</evidence>
<protein>
    <recommendedName>
        <fullName evidence="3">DUF4331 domain-containing protein</fullName>
    </recommendedName>
</protein>
<organism evidence="1 2">
    <name type="scientific">Amycolatopsis tucumanensis</name>
    <dbReference type="NCBI Taxonomy" id="401106"/>
    <lineage>
        <taxon>Bacteria</taxon>
        <taxon>Bacillati</taxon>
        <taxon>Actinomycetota</taxon>
        <taxon>Actinomycetes</taxon>
        <taxon>Pseudonocardiales</taxon>
        <taxon>Pseudonocardiaceae</taxon>
        <taxon>Amycolatopsis</taxon>
    </lineage>
</organism>
<proteinExistence type="predicted"/>
<dbReference type="RefSeq" id="WP_237336576.1">
    <property type="nucleotide sequence ID" value="NZ_BAABCM010000001.1"/>
</dbReference>
<keyword evidence="2" id="KW-1185">Reference proteome</keyword>
<dbReference type="Proteomes" id="UP001501624">
    <property type="component" value="Unassembled WGS sequence"/>
</dbReference>
<gene>
    <name evidence="1" type="ORF">GCM10022380_08840</name>
</gene>
<dbReference type="Pfam" id="PF14224">
    <property type="entry name" value="DUF4331"/>
    <property type="match status" value="2"/>
</dbReference>
<evidence type="ECO:0000313" key="1">
    <source>
        <dbReference type="EMBL" id="GAA3794180.1"/>
    </source>
</evidence>
<reference evidence="2" key="1">
    <citation type="journal article" date="2019" name="Int. J. Syst. Evol. Microbiol.">
        <title>The Global Catalogue of Microorganisms (GCM) 10K type strain sequencing project: providing services to taxonomists for standard genome sequencing and annotation.</title>
        <authorList>
            <consortium name="The Broad Institute Genomics Platform"/>
            <consortium name="The Broad Institute Genome Sequencing Center for Infectious Disease"/>
            <person name="Wu L."/>
            <person name="Ma J."/>
        </authorList>
    </citation>
    <scope>NUCLEOTIDE SEQUENCE [LARGE SCALE GENOMIC DNA]</scope>
    <source>
        <strain evidence="2">JCM 17017</strain>
    </source>
</reference>
<name>A0ABP7HGN3_9PSEU</name>
<dbReference type="InterPro" id="IPR025566">
    <property type="entry name" value="DUF4331"/>
</dbReference>
<accession>A0ABP7HGN3</accession>